<dbReference type="Pfam" id="PF12855">
    <property type="entry name" value="Ecl1"/>
    <property type="match status" value="1"/>
</dbReference>
<dbReference type="Proteomes" id="UP001305779">
    <property type="component" value="Unassembled WGS sequence"/>
</dbReference>
<organism evidence="2 3">
    <name type="scientific">Zasmidium cellare</name>
    <name type="common">Wine cellar mold</name>
    <name type="synonym">Racodium cellare</name>
    <dbReference type="NCBI Taxonomy" id="395010"/>
    <lineage>
        <taxon>Eukaryota</taxon>
        <taxon>Fungi</taxon>
        <taxon>Dikarya</taxon>
        <taxon>Ascomycota</taxon>
        <taxon>Pezizomycotina</taxon>
        <taxon>Dothideomycetes</taxon>
        <taxon>Dothideomycetidae</taxon>
        <taxon>Mycosphaerellales</taxon>
        <taxon>Mycosphaerellaceae</taxon>
        <taxon>Zasmidium</taxon>
    </lineage>
</organism>
<sequence>MPDRPQHARTQSQGRKLLPPHARPSRPPPLRRGTSYNHAHPQSHGQHHHSHSKSGAGWSKKVTGGGEEDAQHIEEEESGMASFLQFCATCEKQIFTPGASILYCSEACRRQDVSRPASIQSIEAVRSPSIVSQNSSYFDNHDILPQRSPTVLRPVSLAMSDLSLSDSNSSAEETLDTTEPGHNDSSRYLEQFYSDFSSANYASGTSRRPRTTRASTATDSSNLPSLVHSPSSSYGTVASNASYRPLPPRHNPFSTTNCSTKSIDLVLPYDTTTNSHSTSISPTTQLLKDSSLKSSASTLTSFRVAEANDITYDKRTPQASRRGSAKSDRKADHSLKQLFSHEAMKAPPKH</sequence>
<feature type="compositionally biased region" description="Basic and acidic residues" evidence="1">
    <location>
        <begin position="325"/>
        <end position="335"/>
    </location>
</feature>
<proteinExistence type="predicted"/>
<feature type="compositionally biased region" description="Low complexity" evidence="1">
    <location>
        <begin position="202"/>
        <end position="221"/>
    </location>
</feature>
<feature type="compositionally biased region" description="Pro residues" evidence="1">
    <location>
        <begin position="21"/>
        <end position="30"/>
    </location>
</feature>
<reference evidence="2 3" key="1">
    <citation type="journal article" date="2023" name="G3 (Bethesda)">
        <title>A chromosome-level genome assembly of Zasmidium syzygii isolated from banana leaves.</title>
        <authorList>
            <person name="van Westerhoven A.C."/>
            <person name="Mehrabi R."/>
            <person name="Talebi R."/>
            <person name="Steentjes M.B.F."/>
            <person name="Corcolon B."/>
            <person name="Chong P.A."/>
            <person name="Kema G.H.J."/>
            <person name="Seidl M.F."/>
        </authorList>
    </citation>
    <scope>NUCLEOTIDE SEQUENCE [LARGE SCALE GENOMIC DNA]</scope>
    <source>
        <strain evidence="2 3">P124</strain>
    </source>
</reference>
<gene>
    <name evidence="2" type="ORF">PRZ48_005679</name>
</gene>
<protein>
    <recommendedName>
        <fullName evidence="4">Life-span regulatory factor-domain-containing protein</fullName>
    </recommendedName>
</protein>
<dbReference type="InterPro" id="IPR024368">
    <property type="entry name" value="Ecl1/2/3"/>
</dbReference>
<feature type="region of interest" description="Disordered" evidence="1">
    <location>
        <begin position="1"/>
        <end position="70"/>
    </location>
</feature>
<dbReference type="EMBL" id="JAXOVC010000004">
    <property type="protein sequence ID" value="KAK4502254.1"/>
    <property type="molecule type" value="Genomic_DNA"/>
</dbReference>
<feature type="compositionally biased region" description="Polar residues" evidence="1">
    <location>
        <begin position="222"/>
        <end position="242"/>
    </location>
</feature>
<name>A0ABR0EKZ3_ZASCE</name>
<evidence type="ECO:0000313" key="3">
    <source>
        <dbReference type="Proteomes" id="UP001305779"/>
    </source>
</evidence>
<comment type="caution">
    <text evidence="2">The sequence shown here is derived from an EMBL/GenBank/DDBJ whole genome shotgun (WGS) entry which is preliminary data.</text>
</comment>
<feature type="region of interest" description="Disordered" evidence="1">
    <location>
        <begin position="163"/>
        <end position="186"/>
    </location>
</feature>
<evidence type="ECO:0000256" key="1">
    <source>
        <dbReference type="SAM" id="MobiDB-lite"/>
    </source>
</evidence>
<feature type="region of interest" description="Disordered" evidence="1">
    <location>
        <begin position="200"/>
        <end position="246"/>
    </location>
</feature>
<feature type="region of interest" description="Disordered" evidence="1">
    <location>
        <begin position="313"/>
        <end position="350"/>
    </location>
</feature>
<evidence type="ECO:0008006" key="4">
    <source>
        <dbReference type="Google" id="ProtNLM"/>
    </source>
</evidence>
<evidence type="ECO:0000313" key="2">
    <source>
        <dbReference type="EMBL" id="KAK4502254.1"/>
    </source>
</evidence>
<keyword evidence="3" id="KW-1185">Reference proteome</keyword>
<accession>A0ABR0EKZ3</accession>